<proteinExistence type="predicted"/>
<evidence type="ECO:0000313" key="1">
    <source>
        <dbReference type="EMBL" id="THC89083.1"/>
    </source>
</evidence>
<dbReference type="AlphaFoldDB" id="A0A4S3J2P6"/>
<accession>A0A4S3J2P6</accession>
<evidence type="ECO:0000313" key="2">
    <source>
        <dbReference type="Proteomes" id="UP000308092"/>
    </source>
</evidence>
<organism evidence="1 2">
    <name type="scientific">Aspergillus tanneri</name>
    <dbReference type="NCBI Taxonomy" id="1220188"/>
    <lineage>
        <taxon>Eukaryota</taxon>
        <taxon>Fungi</taxon>
        <taxon>Dikarya</taxon>
        <taxon>Ascomycota</taxon>
        <taxon>Pezizomycotina</taxon>
        <taxon>Eurotiomycetes</taxon>
        <taxon>Eurotiomycetidae</taxon>
        <taxon>Eurotiales</taxon>
        <taxon>Aspergillaceae</taxon>
        <taxon>Aspergillus</taxon>
        <taxon>Aspergillus subgen. Circumdati</taxon>
    </lineage>
</organism>
<comment type="caution">
    <text evidence="1">The sequence shown here is derived from an EMBL/GenBank/DDBJ whole genome shotgun (WGS) entry which is preliminary data.</text>
</comment>
<name>A0A4S3J2P6_9EURO</name>
<dbReference type="EMBL" id="SOSA01000713">
    <property type="protein sequence ID" value="THC89083.1"/>
    <property type="molecule type" value="Genomic_DNA"/>
</dbReference>
<gene>
    <name evidence="1" type="ORF">EYZ11_011472</name>
</gene>
<reference evidence="1 2" key="1">
    <citation type="submission" date="2019-03" db="EMBL/GenBank/DDBJ databases">
        <title>The genome sequence of a newly discovered highly antifungal drug resistant Aspergillus species, Aspergillus tanneri NIH 1004.</title>
        <authorList>
            <person name="Mounaud S."/>
            <person name="Singh I."/>
            <person name="Joardar V."/>
            <person name="Pakala S."/>
            <person name="Pakala S."/>
            <person name="Venepally P."/>
            <person name="Hoover J."/>
            <person name="Nierman W."/>
            <person name="Chung J."/>
            <person name="Losada L."/>
        </authorList>
    </citation>
    <scope>NUCLEOTIDE SEQUENCE [LARGE SCALE GENOMIC DNA]</scope>
    <source>
        <strain evidence="1 2">NIH1004</strain>
    </source>
</reference>
<keyword evidence="2" id="KW-1185">Reference proteome</keyword>
<dbReference type="VEuPathDB" id="FungiDB:EYZ11_011472"/>
<sequence>MRPGTPGSRNHRHTSYAHCGKIVQVGLYTESEHQ</sequence>
<dbReference type="Proteomes" id="UP000308092">
    <property type="component" value="Unassembled WGS sequence"/>
</dbReference>
<protein>
    <submittedName>
        <fullName evidence="1">Uncharacterized protein</fullName>
    </submittedName>
</protein>